<accession>A0A383U3G5</accession>
<keyword evidence="3" id="KW-1003">Cell membrane</keyword>
<evidence type="ECO:0000256" key="3">
    <source>
        <dbReference type="ARBA" id="ARBA00022475"/>
    </source>
</evidence>
<sequence>MFKYILKKISYSFITFLGVVTVVFLLFNVMQGDPARMMLDQNEDPKQLAKIRHQLGLDQNLLVQYLYYLNDLSPISFHATDDKSYTHWDDKKFNGFQVIQTKKGSLALKIPYLRESYQQNGTKVSDIIAQTLPNTLILAISSILIAFIFGIFLGIISALKKNSWVDKILLVTTSVGMSLPSFFAAILVAWLFAFILHRYTGLNMTGSLYEVDDYGTGKYLSFKNLILPALTLGIRPLAVITQLTRNSLLDVLNQDYIRTAYAKGLNQKQIIWRHALRNALNPVITAASGWFAGMLAGAVFVEFIFGWNGLGKEIVKALNTLDQPVIMGAVLVIAVAFIFINILVDIIYGFLDPRVRSQ</sequence>
<feature type="domain" description="ABC transmembrane type-1" evidence="8">
    <location>
        <begin position="132"/>
        <end position="348"/>
    </location>
</feature>
<evidence type="ECO:0000256" key="5">
    <source>
        <dbReference type="ARBA" id="ARBA00022989"/>
    </source>
</evidence>
<keyword evidence="2 7" id="KW-0813">Transport</keyword>
<evidence type="ECO:0000313" key="10">
    <source>
        <dbReference type="Proteomes" id="UP000262142"/>
    </source>
</evidence>
<dbReference type="GO" id="GO:0005886">
    <property type="term" value="C:plasma membrane"/>
    <property type="evidence" value="ECO:0007669"/>
    <property type="project" value="UniProtKB-SubCell"/>
</dbReference>
<dbReference type="SUPFAM" id="SSF161098">
    <property type="entry name" value="MetI-like"/>
    <property type="match status" value="1"/>
</dbReference>
<dbReference type="InterPro" id="IPR000515">
    <property type="entry name" value="MetI-like"/>
</dbReference>
<gene>
    <name evidence="9" type="primary">gsiC</name>
    <name evidence="9" type="ORF">SAMEA104719789_01585</name>
</gene>
<feature type="transmembrane region" description="Helical" evidence="7">
    <location>
        <begin position="136"/>
        <end position="156"/>
    </location>
</feature>
<dbReference type="InterPro" id="IPR035906">
    <property type="entry name" value="MetI-like_sf"/>
</dbReference>
<evidence type="ECO:0000313" key="9">
    <source>
        <dbReference type="EMBL" id="SZD74127.1"/>
    </source>
</evidence>
<evidence type="ECO:0000256" key="4">
    <source>
        <dbReference type="ARBA" id="ARBA00022692"/>
    </source>
</evidence>
<comment type="subcellular location">
    <subcellularLocation>
        <location evidence="1 7">Cell membrane</location>
        <topology evidence="1 7">Multi-pass membrane protein</topology>
    </subcellularLocation>
</comment>
<evidence type="ECO:0000256" key="6">
    <source>
        <dbReference type="ARBA" id="ARBA00023136"/>
    </source>
</evidence>
<proteinExistence type="inferred from homology"/>
<keyword evidence="5 7" id="KW-1133">Transmembrane helix</keyword>
<dbReference type="GO" id="GO:0071916">
    <property type="term" value="F:dipeptide transmembrane transporter activity"/>
    <property type="evidence" value="ECO:0007669"/>
    <property type="project" value="TreeGrafter"/>
</dbReference>
<organism evidence="9 10">
    <name type="scientific">Candidatus Ornithobacterium hominis</name>
    <dbReference type="NCBI Taxonomy" id="2497989"/>
    <lineage>
        <taxon>Bacteria</taxon>
        <taxon>Pseudomonadati</taxon>
        <taxon>Bacteroidota</taxon>
        <taxon>Flavobacteriia</taxon>
        <taxon>Flavobacteriales</taxon>
        <taxon>Weeksellaceae</taxon>
        <taxon>Ornithobacterium</taxon>
    </lineage>
</organism>
<feature type="transmembrane region" description="Helical" evidence="7">
    <location>
        <begin position="325"/>
        <end position="351"/>
    </location>
</feature>
<dbReference type="Pfam" id="PF19300">
    <property type="entry name" value="BPD_transp_1_N"/>
    <property type="match status" value="1"/>
</dbReference>
<keyword evidence="10" id="KW-1185">Reference proteome</keyword>
<comment type="similarity">
    <text evidence="7">Belongs to the binding-protein-dependent transport system permease family.</text>
</comment>
<keyword evidence="6 7" id="KW-0472">Membrane</keyword>
<dbReference type="Gene3D" id="1.10.3720.10">
    <property type="entry name" value="MetI-like"/>
    <property type="match status" value="1"/>
</dbReference>
<dbReference type="PROSITE" id="PS50928">
    <property type="entry name" value="ABC_TM1"/>
    <property type="match status" value="1"/>
</dbReference>
<dbReference type="AlphaFoldDB" id="A0A383U3G5"/>
<dbReference type="InterPro" id="IPR045621">
    <property type="entry name" value="BPD_transp_1_N"/>
</dbReference>
<evidence type="ECO:0000256" key="1">
    <source>
        <dbReference type="ARBA" id="ARBA00004651"/>
    </source>
</evidence>
<dbReference type="RefSeq" id="WP_119059753.1">
    <property type="nucleotide sequence ID" value="NZ_UNSC01000007.1"/>
</dbReference>
<dbReference type="PANTHER" id="PTHR43163:SF6">
    <property type="entry name" value="DIPEPTIDE TRANSPORT SYSTEM PERMEASE PROTEIN DPPB-RELATED"/>
    <property type="match status" value="1"/>
</dbReference>
<name>A0A383U3G5_9FLAO</name>
<dbReference type="Proteomes" id="UP000262142">
    <property type="component" value="Unassembled WGS sequence"/>
</dbReference>
<evidence type="ECO:0000256" key="7">
    <source>
        <dbReference type="RuleBase" id="RU363032"/>
    </source>
</evidence>
<dbReference type="EMBL" id="UNSC01000007">
    <property type="protein sequence ID" value="SZD74127.1"/>
    <property type="molecule type" value="Genomic_DNA"/>
</dbReference>
<reference evidence="9 10" key="1">
    <citation type="submission" date="2018-09" db="EMBL/GenBank/DDBJ databases">
        <authorList>
            <consortium name="Pathogen Informatics"/>
        </authorList>
    </citation>
    <scope>NUCLEOTIDE SEQUENCE [LARGE SCALE GENOMIC DNA]</scope>
    <source>
        <strain evidence="9 10">OH-22767</strain>
    </source>
</reference>
<feature type="transmembrane region" description="Helical" evidence="7">
    <location>
        <begin position="283"/>
        <end position="305"/>
    </location>
</feature>
<dbReference type="Pfam" id="PF00528">
    <property type="entry name" value="BPD_transp_1"/>
    <property type="match status" value="1"/>
</dbReference>
<dbReference type="OrthoDB" id="24153at2"/>
<dbReference type="CDD" id="cd06261">
    <property type="entry name" value="TM_PBP2"/>
    <property type="match status" value="1"/>
</dbReference>
<feature type="transmembrane region" description="Helical" evidence="7">
    <location>
        <begin position="168"/>
        <end position="199"/>
    </location>
</feature>
<evidence type="ECO:0000256" key="2">
    <source>
        <dbReference type="ARBA" id="ARBA00022448"/>
    </source>
</evidence>
<keyword evidence="4 7" id="KW-0812">Transmembrane</keyword>
<dbReference type="PANTHER" id="PTHR43163">
    <property type="entry name" value="DIPEPTIDE TRANSPORT SYSTEM PERMEASE PROTEIN DPPB-RELATED"/>
    <property type="match status" value="1"/>
</dbReference>
<protein>
    <submittedName>
        <fullName evidence="9">Glutathione transport system permease protein gsiC</fullName>
    </submittedName>
</protein>
<evidence type="ECO:0000259" key="8">
    <source>
        <dbReference type="PROSITE" id="PS50928"/>
    </source>
</evidence>
<feature type="transmembrane region" description="Helical" evidence="7">
    <location>
        <begin position="12"/>
        <end position="30"/>
    </location>
</feature>